<dbReference type="CDD" id="cd12909">
    <property type="entry name" value="SPRY_RanBP9_10"/>
    <property type="match status" value="1"/>
</dbReference>
<keyword evidence="2" id="KW-0542">Nucleomorph</keyword>
<dbReference type="Proteomes" id="UP000243127">
    <property type="component" value="Nucleomorph 2"/>
</dbReference>
<protein>
    <submittedName>
        <fullName evidence="2">Ranbpm</fullName>
    </submittedName>
</protein>
<dbReference type="InterPro" id="IPR013320">
    <property type="entry name" value="ConA-like_dom_sf"/>
</dbReference>
<dbReference type="EMBL" id="CP000882">
    <property type="protein sequence ID" value="ABW98111.1"/>
    <property type="molecule type" value="Genomic_DNA"/>
</dbReference>
<dbReference type="RefSeq" id="XP_001712436.1">
    <property type="nucleotide sequence ID" value="XM_001712384.1"/>
</dbReference>
<organism evidence="2 3">
    <name type="scientific">Hemiselmis andersenii</name>
    <name type="common">Cryptophyte alga</name>
    <dbReference type="NCBI Taxonomy" id="464988"/>
    <lineage>
        <taxon>Eukaryota</taxon>
        <taxon>Cryptophyceae</taxon>
        <taxon>Cryptomonadales</taxon>
        <taxon>Hemiselmidaceae</taxon>
        <taxon>Hemiselmis</taxon>
    </lineage>
</organism>
<dbReference type="AlphaFoldDB" id="A9BKV6"/>
<dbReference type="SMART" id="SM00449">
    <property type="entry name" value="SPRY"/>
    <property type="match status" value="1"/>
</dbReference>
<gene>
    <name evidence="2" type="ORF">HAN_2g289</name>
</gene>
<evidence type="ECO:0000259" key="1">
    <source>
        <dbReference type="PROSITE" id="PS50188"/>
    </source>
</evidence>
<dbReference type="SUPFAM" id="SSF49899">
    <property type="entry name" value="Concanavalin A-like lectins/glucanases"/>
    <property type="match status" value="1"/>
</dbReference>
<dbReference type="Pfam" id="PF00622">
    <property type="entry name" value="SPRY"/>
    <property type="match status" value="1"/>
</dbReference>
<name>A9BKV6_HEMAN</name>
<feature type="domain" description="B30.2/SPRY" evidence="1">
    <location>
        <begin position="71"/>
        <end position="262"/>
    </location>
</feature>
<dbReference type="InterPro" id="IPR043136">
    <property type="entry name" value="B30.2/SPRY_sf"/>
</dbReference>
<geneLocation type="nucleomorph" evidence="2"/>
<dbReference type="PROSITE" id="PS50188">
    <property type="entry name" value="B302_SPRY"/>
    <property type="match status" value="1"/>
</dbReference>
<dbReference type="InterPro" id="IPR003877">
    <property type="entry name" value="SPRY_dom"/>
</dbReference>
<dbReference type="InterPro" id="IPR050618">
    <property type="entry name" value="Ubq-SigPath_Reg"/>
</dbReference>
<dbReference type="GeneID" id="5739384"/>
<dbReference type="Gene3D" id="2.60.120.920">
    <property type="match status" value="1"/>
</dbReference>
<evidence type="ECO:0000313" key="2">
    <source>
        <dbReference type="EMBL" id="ABW98111.1"/>
    </source>
</evidence>
<accession>A9BKV6</accession>
<dbReference type="PANTHER" id="PTHR12864">
    <property type="entry name" value="RAN BINDING PROTEIN 9-RELATED"/>
    <property type="match status" value="1"/>
</dbReference>
<dbReference type="InterPro" id="IPR035782">
    <property type="entry name" value="SPRY_RanBP9/10"/>
</dbReference>
<reference evidence="2 3" key="1">
    <citation type="journal article" date="2007" name="Proc. Natl. Acad. Sci. U.S.A.">
        <title>Nucleomorph genome of Hemiselmis andersenii reveals complete intron loss and compaction as a driver of protein structure and function.</title>
        <authorList>
            <person name="Lane C.E."/>
            <person name="van den Heuvel K."/>
            <person name="Kozera C."/>
            <person name="Curtis B.A."/>
            <person name="Parsons B.J."/>
            <person name="Bowman S."/>
            <person name="Archibald J.M."/>
        </authorList>
    </citation>
    <scope>NUCLEOTIDE SEQUENCE [LARGE SCALE GENOMIC DNA]</scope>
    <source>
        <strain evidence="2 3">CCMP644</strain>
    </source>
</reference>
<dbReference type="SMR" id="A9BKV6"/>
<sequence>MVLENLKFNENSKKQKIVYFKKSKKKNFSTSKKYFFFYCKNFPFLERAHKNFLPSKIENFFLKKNNLFGVSTEKFKFPKTWSIEKRYRWLFNKKKYFGWSDLEISPNKLKIKYRGLGKTDEDAAGIFTDNFIPNNLFIFYFEIKILNTGKNGFIGIGLCDKDTNLDRLPGWEKNSLGYHGDDGYFFRDSGTGTPYGPCFGKNDVIGVCLNFIEKIVFFTKNGLSLKIAFSKILNTTLKNRLPFIGLRTKGECIEANFGNKVFEFDLNSYKTHFQKFYEKKILSFHKFIFKNSSALNFSKFQNFKLEQEKTKDIETSYNSLFSKCFLLKKNNILKIYGEKHYWRTFFLFLKIFFSENLFLKKKQSKKSYCFFLLNFKNILNFFSNLKNFPFKIKEKKSKNLIFLETEDKFFKKKKRFKISILKKKILYFFEKRKFFPSTNNFCVNKGGMEKSIFVPIFDLFLKIIIKWKENSNLKKNFFIFYPFFGVQFLKKIKFFKNNNSFDLFNSIFLFLIHKRLELFDLKNWIN</sequence>
<evidence type="ECO:0000313" key="3">
    <source>
        <dbReference type="Proteomes" id="UP000243127"/>
    </source>
</evidence>
<dbReference type="InterPro" id="IPR001870">
    <property type="entry name" value="B30.2/SPRY"/>
</dbReference>
<proteinExistence type="predicted"/>